<dbReference type="Pfam" id="PF18029">
    <property type="entry name" value="Glyoxalase_6"/>
    <property type="match status" value="1"/>
</dbReference>
<dbReference type="InterPro" id="IPR041581">
    <property type="entry name" value="Glyoxalase_6"/>
</dbReference>
<keyword evidence="3" id="KW-1185">Reference proteome</keyword>
<dbReference type="InterPro" id="IPR037523">
    <property type="entry name" value="VOC_core"/>
</dbReference>
<organism evidence="2 3">
    <name type="scientific">Pseudoxanthomonas daejeonensis</name>
    <dbReference type="NCBI Taxonomy" id="266062"/>
    <lineage>
        <taxon>Bacteria</taxon>
        <taxon>Pseudomonadati</taxon>
        <taxon>Pseudomonadota</taxon>
        <taxon>Gammaproteobacteria</taxon>
        <taxon>Lysobacterales</taxon>
        <taxon>Lysobacteraceae</taxon>
        <taxon>Pseudoxanthomonas</taxon>
    </lineage>
</organism>
<protein>
    <submittedName>
        <fullName evidence="2">Glyoxalase</fullName>
    </submittedName>
</protein>
<reference evidence="2 3" key="1">
    <citation type="submission" date="2017-10" db="EMBL/GenBank/DDBJ databases">
        <title>Whole genome sequencing of members of genus Pseudoxanthomonas.</title>
        <authorList>
            <person name="Kumar S."/>
            <person name="Bansal K."/>
            <person name="Kaur A."/>
            <person name="Patil P."/>
            <person name="Sharma S."/>
            <person name="Patil P.B."/>
        </authorList>
    </citation>
    <scope>NUCLEOTIDE SEQUENCE [LARGE SCALE GENOMIC DNA]</scope>
    <source>
        <strain evidence="2 3">DSM 17801</strain>
    </source>
</reference>
<accession>A0ABQ6Z5G6</accession>
<dbReference type="EMBL" id="PDWN01000012">
    <property type="protein sequence ID" value="KAF1693305.1"/>
    <property type="molecule type" value="Genomic_DNA"/>
</dbReference>
<dbReference type="Proteomes" id="UP000788419">
    <property type="component" value="Unassembled WGS sequence"/>
</dbReference>
<proteinExistence type="predicted"/>
<evidence type="ECO:0000313" key="3">
    <source>
        <dbReference type="Proteomes" id="UP000788419"/>
    </source>
</evidence>
<dbReference type="CDD" id="cd06587">
    <property type="entry name" value="VOC"/>
    <property type="match status" value="1"/>
</dbReference>
<evidence type="ECO:0000259" key="1">
    <source>
        <dbReference type="PROSITE" id="PS51819"/>
    </source>
</evidence>
<name>A0ABQ6Z5G6_9GAMM</name>
<dbReference type="Gene3D" id="3.10.180.10">
    <property type="entry name" value="2,3-Dihydroxybiphenyl 1,2-Dioxygenase, domain 1"/>
    <property type="match status" value="1"/>
</dbReference>
<dbReference type="PROSITE" id="PS51819">
    <property type="entry name" value="VOC"/>
    <property type="match status" value="1"/>
</dbReference>
<comment type="caution">
    <text evidence="2">The sequence shown here is derived from an EMBL/GenBank/DDBJ whole genome shotgun (WGS) entry which is preliminary data.</text>
</comment>
<evidence type="ECO:0000313" key="2">
    <source>
        <dbReference type="EMBL" id="KAF1693305.1"/>
    </source>
</evidence>
<gene>
    <name evidence="2" type="ORF">CSC65_12575</name>
</gene>
<dbReference type="PANTHER" id="PTHR33993">
    <property type="entry name" value="GLYOXALASE-RELATED"/>
    <property type="match status" value="1"/>
</dbReference>
<dbReference type="SUPFAM" id="SSF54593">
    <property type="entry name" value="Glyoxalase/Bleomycin resistance protein/Dihydroxybiphenyl dioxygenase"/>
    <property type="match status" value="1"/>
</dbReference>
<sequence>MDRVTGLGGIFFRARDPEALRAWYRTHLGIDVQSWGGTAFRWVDGNDVPIGGTTVWSIGGGESFAPGTASFMVNYRVADLDGLLALLREEGCEVIDASGPSEFGKFGWVLDPEGNKIELWQPPEGR</sequence>
<feature type="domain" description="VOC" evidence="1">
    <location>
        <begin position="6"/>
        <end position="122"/>
    </location>
</feature>
<dbReference type="InterPro" id="IPR052164">
    <property type="entry name" value="Anthracycline_SecMetBiosynth"/>
</dbReference>
<dbReference type="PANTHER" id="PTHR33993:SF5">
    <property type="entry name" value="GLYOXALASE"/>
    <property type="match status" value="1"/>
</dbReference>
<dbReference type="InterPro" id="IPR029068">
    <property type="entry name" value="Glyas_Bleomycin-R_OHBP_Dase"/>
</dbReference>